<gene>
    <name evidence="1" type="ORF">TVY486_0703460</name>
</gene>
<dbReference type="AlphaFoldDB" id="G0TYG5"/>
<protein>
    <submittedName>
        <fullName evidence="1">Uncharacterized protein</fullName>
    </submittedName>
</protein>
<evidence type="ECO:0000313" key="1">
    <source>
        <dbReference type="EMBL" id="CCC49012.1"/>
    </source>
</evidence>
<name>G0TYG5_TRYVY</name>
<reference evidence="1" key="1">
    <citation type="journal article" date="2012" name="Proc. Natl. Acad. Sci. U.S.A.">
        <title>Antigenic diversity is generated by distinct evolutionary mechanisms in African trypanosome species.</title>
        <authorList>
            <person name="Jackson A.P."/>
            <person name="Berry A."/>
            <person name="Aslett M."/>
            <person name="Allison H.C."/>
            <person name="Burton P."/>
            <person name="Vavrova-Anderson J."/>
            <person name="Brown R."/>
            <person name="Browne H."/>
            <person name="Corton N."/>
            <person name="Hauser H."/>
            <person name="Gamble J."/>
            <person name="Gilderthorp R."/>
            <person name="Marcello L."/>
            <person name="McQuillan J."/>
            <person name="Otto T.D."/>
            <person name="Quail M.A."/>
            <person name="Sanders M.J."/>
            <person name="van Tonder A."/>
            <person name="Ginger M.L."/>
            <person name="Field M.C."/>
            <person name="Barry J.D."/>
            <person name="Hertz-Fowler C."/>
            <person name="Berriman M."/>
        </authorList>
    </citation>
    <scope>NUCLEOTIDE SEQUENCE</scope>
    <source>
        <strain evidence="1">Y486</strain>
    </source>
</reference>
<organism evidence="1">
    <name type="scientific">Trypanosoma vivax (strain Y486)</name>
    <dbReference type="NCBI Taxonomy" id="1055687"/>
    <lineage>
        <taxon>Eukaryota</taxon>
        <taxon>Discoba</taxon>
        <taxon>Euglenozoa</taxon>
        <taxon>Kinetoplastea</taxon>
        <taxon>Metakinetoplastina</taxon>
        <taxon>Trypanosomatida</taxon>
        <taxon>Trypanosomatidae</taxon>
        <taxon>Trypanosoma</taxon>
        <taxon>Duttonella</taxon>
    </lineage>
</organism>
<dbReference type="VEuPathDB" id="TriTrypDB:TvY486_0703460"/>
<sequence>MEAEWDGDAELSHIPLEEPSACQLPCSIRYRAFVHSFGDVKEYNDCSGVVGRRMARWGSVGVHKRRRLDDVLQCELQDVAEPLLRVAETPMEVARRRLETFRWFEKTRSAEEIRSRFALDRRLGVAPCLAAVHRALSRLQQLHRTEAIADLVEDLVMDSSTLSIWTLLQIVEGLKGQPERAARVVFSLASLVTNGTVPTSVWTSLCCELDKVARHMPAPLERSLVELFGEVLYRARDEGPMRHGGSLFPYAKNGSARSGRAANKEKEKLESHFCECAARLCVRDGDESVCMGLFAAFMDMGRPAATKAFVCALAGALKLPVRMFNGHATCASVAAAIEPFNTEVLYYALLPVLSRYSDSAVGGAGGVSPIASNSKVGVVNAGSDSIISMESLRGVLIGRSLGSLFSACGAPEKAVGVSIELALSELLNSPHIYSTIIDETAICDFADNVPLADAFVKMMSGYATSTGALTFVTFEVCASDQLTNAGRQLIVTWLTQHKWFVLLPFSLTAQLFADNAATAPGQSPSDSTEGVRNHSLPIRLFQAIRRLGHARVAFITAPSTIADDARAIGIHPVITTADLSSRLIKT</sequence>
<accession>G0TYG5</accession>
<dbReference type="EMBL" id="HE573023">
    <property type="protein sequence ID" value="CCC49012.1"/>
    <property type="molecule type" value="Genomic_DNA"/>
</dbReference>
<proteinExistence type="predicted"/>